<keyword evidence="12" id="KW-0902">Two-component regulatory system</keyword>
<evidence type="ECO:0000256" key="10">
    <source>
        <dbReference type="ARBA" id="ARBA00022840"/>
    </source>
</evidence>
<dbReference type="Pfam" id="PF01627">
    <property type="entry name" value="Hpt"/>
    <property type="match status" value="1"/>
</dbReference>
<keyword evidence="11 19" id="KW-1133">Transmembrane helix</keyword>
<dbReference type="InterPro" id="IPR003661">
    <property type="entry name" value="HisK_dim/P_dom"/>
</dbReference>
<dbReference type="InterPro" id="IPR001789">
    <property type="entry name" value="Sig_transdc_resp-reg_receiver"/>
</dbReference>
<dbReference type="AlphaFoldDB" id="A0A4Y4CVD8"/>
<evidence type="ECO:0000313" key="25">
    <source>
        <dbReference type="Proteomes" id="UP000318422"/>
    </source>
</evidence>
<dbReference type="CDD" id="cd17546">
    <property type="entry name" value="REC_hyHK_CKI1_RcsC-like"/>
    <property type="match status" value="2"/>
</dbReference>
<evidence type="ECO:0000256" key="14">
    <source>
        <dbReference type="ARBA" id="ARBA00058004"/>
    </source>
</evidence>
<evidence type="ECO:0000256" key="3">
    <source>
        <dbReference type="ARBA" id="ARBA00012438"/>
    </source>
</evidence>
<name>A0A4Y4CVD8_ZOORA</name>
<evidence type="ECO:0000313" key="24">
    <source>
        <dbReference type="EMBL" id="GEC96082.1"/>
    </source>
</evidence>
<feature type="domain" description="Response regulatory" evidence="21">
    <location>
        <begin position="522"/>
        <end position="643"/>
    </location>
</feature>
<evidence type="ECO:0000256" key="15">
    <source>
        <dbReference type="ARBA" id="ARBA00070152"/>
    </source>
</evidence>
<feature type="domain" description="HPt" evidence="23">
    <location>
        <begin position="830"/>
        <end position="928"/>
    </location>
</feature>
<evidence type="ECO:0000256" key="8">
    <source>
        <dbReference type="ARBA" id="ARBA00022741"/>
    </source>
</evidence>
<gene>
    <name evidence="24" type="ORF">ZRA01_21550</name>
</gene>
<dbReference type="InterPro" id="IPR036890">
    <property type="entry name" value="HATPase_C_sf"/>
</dbReference>
<dbReference type="Gene3D" id="1.20.120.160">
    <property type="entry name" value="HPT domain"/>
    <property type="match status" value="1"/>
</dbReference>
<dbReference type="GO" id="GO:0005886">
    <property type="term" value="C:plasma membrane"/>
    <property type="evidence" value="ECO:0007669"/>
    <property type="project" value="UniProtKB-SubCell"/>
</dbReference>
<accession>A0A4Y4CVD8</accession>
<dbReference type="Gene3D" id="1.10.287.130">
    <property type="match status" value="1"/>
</dbReference>
<dbReference type="SMART" id="SM00448">
    <property type="entry name" value="REC"/>
    <property type="match status" value="2"/>
</dbReference>
<dbReference type="FunFam" id="3.30.565.10:FF:000010">
    <property type="entry name" value="Sensor histidine kinase RcsC"/>
    <property type="match status" value="1"/>
</dbReference>
<dbReference type="PROSITE" id="PS50885">
    <property type="entry name" value="HAMP"/>
    <property type="match status" value="1"/>
</dbReference>
<dbReference type="Proteomes" id="UP000318422">
    <property type="component" value="Unassembled WGS sequence"/>
</dbReference>
<evidence type="ECO:0000256" key="9">
    <source>
        <dbReference type="ARBA" id="ARBA00022777"/>
    </source>
</evidence>
<feature type="domain" description="Histidine kinase" evidence="20">
    <location>
        <begin position="282"/>
        <end position="503"/>
    </location>
</feature>
<comment type="function">
    <text evidence="14">Member of the two-component regulatory system BvgS/BvgA. Phosphorylates BvgA via a four-step phosphorelay in response to environmental signals.</text>
</comment>
<evidence type="ECO:0000256" key="2">
    <source>
        <dbReference type="ARBA" id="ARBA00004651"/>
    </source>
</evidence>
<dbReference type="InterPro" id="IPR011006">
    <property type="entry name" value="CheY-like_superfamily"/>
</dbReference>
<feature type="domain" description="Response regulatory" evidence="21">
    <location>
        <begin position="669"/>
        <end position="787"/>
    </location>
</feature>
<keyword evidence="4" id="KW-1003">Cell membrane</keyword>
<dbReference type="Pfam" id="PF00512">
    <property type="entry name" value="HisKA"/>
    <property type="match status" value="1"/>
</dbReference>
<dbReference type="GO" id="GO:0005524">
    <property type="term" value="F:ATP binding"/>
    <property type="evidence" value="ECO:0007669"/>
    <property type="project" value="UniProtKB-KW"/>
</dbReference>
<sequence length="928" mass="98981">MNWKASSLRRRLLLMLAGMAFAVLALALIIFTVAGTLRQQGSMMSQLRSLAHVVAANAEAAVVFGDEQAAAVNLASLREQPEVVAARIVLPDGRLLAAYPAGVAPDVFAQLTPNGFERGLPLSTRPLRFDYVLRPTAAGIDGAETLGTLSMVVDPSEMWRQIRRDSLTTAGLGVLVLLLAVLAAQRLQHRISEPVLRLAAAAREVAESQRYDQHIPRSGEDEIGRLVDSFNDMLGELRARDASLREHQEHLEELVEGRTAELRAAKEQAEAASQAKSEFLATMSHEIRTPMNGVLGMTELLLSSRLDPTQQRYAELVQQSGRHLLGIINDILDFSKIESGYIELEATDFDLVELVEDSVEMFAQPAAGKGLELASQLSPPNVALRMRGDAFRLRQVLANLLNNAIKFTRQGEVVVRAQVVPEGEHMQVSLSVEDTGVGISAAAREKIFEHFSQADGTTTREFGGTGLGLAISRRLIELMGGRIGVDSEVGKGSRFHIDLRLPRAASPADAPESATTRLEGARVLVVDDNLTNLDILRLQLGGWGMQVHCAESGAQALEALHEAAGLGQPFDLAILDMHMPGMDGLQLAQAIHAEPALAPTRLIMLTSTFIAGNAREREEAGILRCVSKPVRQAELRHVVGWALGAGSAAVAPPAAPTARPAPGGLLHGHVLLAEDNPVNQELARAMLQKLGLTVAIAQHGEEALALAATQAFDAILMDCQMPVMDGYQATALLRAREGQGGHHLPVIALTANAMEGDRNQCLAAGMDDYLAKPYTTAQLEATLQRWLPTRPAPAADAAAPPPTSTNAPKGATAIDRKVLEPYRELDPDGGWSLARRLLAVYLESSTALIHKLETAIPAGDASAAREAAHALKSSSANIGGLAAAEHFRGLEALAKAGQLDQAALSIGEARAAYAALVADVHALLDETA</sequence>
<evidence type="ECO:0000259" key="23">
    <source>
        <dbReference type="PROSITE" id="PS50894"/>
    </source>
</evidence>
<evidence type="ECO:0000256" key="12">
    <source>
        <dbReference type="ARBA" id="ARBA00023012"/>
    </source>
</evidence>
<dbReference type="InterPro" id="IPR003594">
    <property type="entry name" value="HATPase_dom"/>
</dbReference>
<dbReference type="Gene3D" id="3.30.565.10">
    <property type="entry name" value="Histidine kinase-like ATPase, C-terminal domain"/>
    <property type="match status" value="1"/>
</dbReference>
<feature type="modified residue" description="4-aspartylphosphate" evidence="17">
    <location>
        <position position="718"/>
    </location>
</feature>
<protein>
    <recommendedName>
        <fullName evidence="15">Virulence sensor protein BvgS</fullName>
        <ecNumber evidence="3">2.7.13.3</ecNumber>
    </recommendedName>
</protein>
<dbReference type="InterPro" id="IPR008207">
    <property type="entry name" value="Sig_transdc_His_kin_Hpt_dom"/>
</dbReference>
<dbReference type="CDD" id="cd00082">
    <property type="entry name" value="HisKA"/>
    <property type="match status" value="1"/>
</dbReference>
<keyword evidence="5 17" id="KW-0597">Phosphoprotein</keyword>
<keyword evidence="8" id="KW-0547">Nucleotide-binding</keyword>
<feature type="modified residue" description="4-aspartylphosphate" evidence="17">
    <location>
        <position position="576"/>
    </location>
</feature>
<reference evidence="24 25" key="1">
    <citation type="submission" date="2019-06" db="EMBL/GenBank/DDBJ databases">
        <title>Whole genome shotgun sequence of Zoogloea ramigera NBRC 15342.</title>
        <authorList>
            <person name="Hosoyama A."/>
            <person name="Uohara A."/>
            <person name="Ohji S."/>
            <person name="Ichikawa N."/>
        </authorList>
    </citation>
    <scope>NUCLEOTIDE SEQUENCE [LARGE SCALE GENOMIC DNA]</scope>
    <source>
        <strain evidence="24 25">NBRC 15342</strain>
    </source>
</reference>
<dbReference type="SUPFAM" id="SSF52172">
    <property type="entry name" value="CheY-like"/>
    <property type="match status" value="2"/>
</dbReference>
<dbReference type="EMBL" id="BJNV01000035">
    <property type="protein sequence ID" value="GEC96082.1"/>
    <property type="molecule type" value="Genomic_DNA"/>
</dbReference>
<evidence type="ECO:0000256" key="19">
    <source>
        <dbReference type="SAM" id="Phobius"/>
    </source>
</evidence>
<evidence type="ECO:0000256" key="16">
    <source>
        <dbReference type="PROSITE-ProRule" id="PRU00110"/>
    </source>
</evidence>
<comment type="caution">
    <text evidence="24">The sequence shown here is derived from an EMBL/GenBank/DDBJ whole genome shotgun (WGS) entry which is preliminary data.</text>
</comment>
<feature type="region of interest" description="Disordered" evidence="18">
    <location>
        <begin position="792"/>
        <end position="811"/>
    </location>
</feature>
<evidence type="ECO:0000259" key="22">
    <source>
        <dbReference type="PROSITE" id="PS50885"/>
    </source>
</evidence>
<evidence type="ECO:0000256" key="4">
    <source>
        <dbReference type="ARBA" id="ARBA00022475"/>
    </source>
</evidence>
<evidence type="ECO:0000256" key="18">
    <source>
        <dbReference type="SAM" id="MobiDB-lite"/>
    </source>
</evidence>
<keyword evidence="9" id="KW-0418">Kinase</keyword>
<feature type="modified residue" description="Phosphohistidine" evidence="16">
    <location>
        <position position="869"/>
    </location>
</feature>
<dbReference type="InterPro" id="IPR036097">
    <property type="entry name" value="HisK_dim/P_sf"/>
</dbReference>
<evidence type="ECO:0000256" key="11">
    <source>
        <dbReference type="ARBA" id="ARBA00022989"/>
    </source>
</evidence>
<dbReference type="SMART" id="SM00387">
    <property type="entry name" value="HATPase_c"/>
    <property type="match status" value="1"/>
</dbReference>
<dbReference type="PROSITE" id="PS50109">
    <property type="entry name" value="HIS_KIN"/>
    <property type="match status" value="1"/>
</dbReference>
<dbReference type="PROSITE" id="PS50894">
    <property type="entry name" value="HPT"/>
    <property type="match status" value="1"/>
</dbReference>
<dbReference type="Pfam" id="PF17152">
    <property type="entry name" value="CHASE8"/>
    <property type="match status" value="1"/>
</dbReference>
<comment type="catalytic activity">
    <reaction evidence="1">
        <text>ATP + protein L-histidine = ADP + protein N-phospho-L-histidine.</text>
        <dbReference type="EC" id="2.7.13.3"/>
    </reaction>
</comment>
<proteinExistence type="predicted"/>
<comment type="subcellular location">
    <subcellularLocation>
        <location evidence="2">Cell membrane</location>
        <topology evidence="2">Multi-pass membrane protein</topology>
    </subcellularLocation>
</comment>
<evidence type="ECO:0000259" key="20">
    <source>
        <dbReference type="PROSITE" id="PS50109"/>
    </source>
</evidence>
<dbReference type="SUPFAM" id="SSF47226">
    <property type="entry name" value="Histidine-containing phosphotransfer domain, HPT domain"/>
    <property type="match status" value="1"/>
</dbReference>
<feature type="domain" description="HAMP" evidence="22">
    <location>
        <begin position="189"/>
        <end position="242"/>
    </location>
</feature>
<feature type="compositionally biased region" description="Low complexity" evidence="18">
    <location>
        <begin position="792"/>
        <end position="808"/>
    </location>
</feature>
<evidence type="ECO:0000256" key="17">
    <source>
        <dbReference type="PROSITE-ProRule" id="PRU00169"/>
    </source>
</evidence>
<feature type="transmembrane region" description="Helical" evidence="19">
    <location>
        <begin position="12"/>
        <end position="37"/>
    </location>
</feature>
<dbReference type="InterPro" id="IPR004358">
    <property type="entry name" value="Sig_transdc_His_kin-like_C"/>
</dbReference>
<dbReference type="Gene3D" id="6.10.340.10">
    <property type="match status" value="1"/>
</dbReference>
<evidence type="ECO:0000256" key="5">
    <source>
        <dbReference type="ARBA" id="ARBA00022553"/>
    </source>
</evidence>
<dbReference type="InterPro" id="IPR005467">
    <property type="entry name" value="His_kinase_dom"/>
</dbReference>
<dbReference type="FunFam" id="1.10.287.130:FF:000003">
    <property type="entry name" value="Histidine kinase"/>
    <property type="match status" value="1"/>
</dbReference>
<dbReference type="PANTHER" id="PTHR45339:SF1">
    <property type="entry name" value="HYBRID SIGNAL TRANSDUCTION HISTIDINE KINASE J"/>
    <property type="match status" value="1"/>
</dbReference>
<dbReference type="Pfam" id="PF02518">
    <property type="entry name" value="HATPase_c"/>
    <property type="match status" value="1"/>
</dbReference>
<keyword evidence="10" id="KW-0067">ATP-binding</keyword>
<dbReference type="SUPFAM" id="SSF55874">
    <property type="entry name" value="ATPase domain of HSP90 chaperone/DNA topoisomerase II/histidine kinase"/>
    <property type="match status" value="1"/>
</dbReference>
<dbReference type="Pfam" id="PF00072">
    <property type="entry name" value="Response_reg"/>
    <property type="match status" value="2"/>
</dbReference>
<dbReference type="SUPFAM" id="SSF47384">
    <property type="entry name" value="Homodimeric domain of signal transducing histidine kinase"/>
    <property type="match status" value="1"/>
</dbReference>
<dbReference type="InterPro" id="IPR033417">
    <property type="entry name" value="CHASE8"/>
</dbReference>
<dbReference type="PROSITE" id="PS50110">
    <property type="entry name" value="RESPONSE_REGULATORY"/>
    <property type="match status" value="2"/>
</dbReference>
<dbReference type="EC" id="2.7.13.3" evidence="3"/>
<keyword evidence="7 19" id="KW-0812">Transmembrane</keyword>
<evidence type="ECO:0000256" key="1">
    <source>
        <dbReference type="ARBA" id="ARBA00000085"/>
    </source>
</evidence>
<dbReference type="SUPFAM" id="SSF158472">
    <property type="entry name" value="HAMP domain-like"/>
    <property type="match status" value="1"/>
</dbReference>
<evidence type="ECO:0000259" key="21">
    <source>
        <dbReference type="PROSITE" id="PS50110"/>
    </source>
</evidence>
<dbReference type="Pfam" id="PF00672">
    <property type="entry name" value="HAMP"/>
    <property type="match status" value="1"/>
</dbReference>
<dbReference type="CDD" id="cd16922">
    <property type="entry name" value="HATPase_EvgS-ArcB-TorS-like"/>
    <property type="match status" value="1"/>
</dbReference>
<evidence type="ECO:0000256" key="6">
    <source>
        <dbReference type="ARBA" id="ARBA00022679"/>
    </source>
</evidence>
<keyword evidence="25" id="KW-1185">Reference proteome</keyword>
<keyword evidence="13 19" id="KW-0472">Membrane</keyword>
<keyword evidence="6" id="KW-0808">Transferase</keyword>
<dbReference type="SMART" id="SM00304">
    <property type="entry name" value="HAMP"/>
    <property type="match status" value="1"/>
</dbReference>
<evidence type="ECO:0000256" key="7">
    <source>
        <dbReference type="ARBA" id="ARBA00022692"/>
    </source>
</evidence>
<dbReference type="Gene3D" id="3.40.50.2300">
    <property type="match status" value="2"/>
</dbReference>
<dbReference type="RefSeq" id="WP_170182948.1">
    <property type="nucleotide sequence ID" value="NZ_BJNV01000035.1"/>
</dbReference>
<dbReference type="PRINTS" id="PR00344">
    <property type="entry name" value="BCTRLSENSOR"/>
</dbReference>
<organism evidence="24 25">
    <name type="scientific">Zoogloea ramigera</name>
    <dbReference type="NCBI Taxonomy" id="350"/>
    <lineage>
        <taxon>Bacteria</taxon>
        <taxon>Pseudomonadati</taxon>
        <taxon>Pseudomonadota</taxon>
        <taxon>Betaproteobacteria</taxon>
        <taxon>Rhodocyclales</taxon>
        <taxon>Zoogloeaceae</taxon>
        <taxon>Zoogloea</taxon>
    </lineage>
</organism>
<dbReference type="InterPro" id="IPR003660">
    <property type="entry name" value="HAMP_dom"/>
</dbReference>
<evidence type="ECO:0000256" key="13">
    <source>
        <dbReference type="ARBA" id="ARBA00023136"/>
    </source>
</evidence>
<dbReference type="PANTHER" id="PTHR45339">
    <property type="entry name" value="HYBRID SIGNAL TRANSDUCTION HISTIDINE KINASE J"/>
    <property type="match status" value="1"/>
</dbReference>
<dbReference type="InterPro" id="IPR036641">
    <property type="entry name" value="HPT_dom_sf"/>
</dbReference>
<dbReference type="SMART" id="SM00388">
    <property type="entry name" value="HisKA"/>
    <property type="match status" value="1"/>
</dbReference>
<dbReference type="GO" id="GO:0000155">
    <property type="term" value="F:phosphorelay sensor kinase activity"/>
    <property type="evidence" value="ECO:0007669"/>
    <property type="project" value="InterPro"/>
</dbReference>
<dbReference type="CDD" id="cd06225">
    <property type="entry name" value="HAMP"/>
    <property type="match status" value="1"/>
</dbReference>